<evidence type="ECO:0000256" key="7">
    <source>
        <dbReference type="RuleBase" id="RU362109"/>
    </source>
</evidence>
<comment type="pathway">
    <text evidence="1">Protein modification; protein neddylation.</text>
</comment>
<comment type="similarity">
    <text evidence="7">Belongs to the ubiquitin-conjugating enzyme family.</text>
</comment>
<protein>
    <submittedName>
        <fullName evidence="10">Ubiquitin-conjugating enzyme E2, catalytic (UBCc) domain</fullName>
    </submittedName>
</protein>
<dbReference type="GO" id="GO:0005524">
    <property type="term" value="F:ATP binding"/>
    <property type="evidence" value="ECO:0007669"/>
    <property type="project" value="UniProtKB-UniRule"/>
</dbReference>
<feature type="region of interest" description="Disordered" evidence="8">
    <location>
        <begin position="1"/>
        <end position="26"/>
    </location>
</feature>
<evidence type="ECO:0000256" key="4">
    <source>
        <dbReference type="ARBA" id="ARBA00022786"/>
    </source>
</evidence>
<dbReference type="SUPFAM" id="SSF54495">
    <property type="entry name" value="UBC-like"/>
    <property type="match status" value="1"/>
</dbReference>
<evidence type="ECO:0000256" key="6">
    <source>
        <dbReference type="PROSITE-ProRule" id="PRU10133"/>
    </source>
</evidence>
<dbReference type="Gene3D" id="3.10.110.10">
    <property type="entry name" value="Ubiquitin Conjugating Enzyme"/>
    <property type="match status" value="1"/>
</dbReference>
<evidence type="ECO:0000313" key="11">
    <source>
        <dbReference type="EMBL" id="ABV22327.1"/>
    </source>
</evidence>
<dbReference type="FunFam" id="3.10.110.10:FF:000005">
    <property type="entry name" value="NEDD8-conjugating enzyme Ubc12"/>
    <property type="match status" value="1"/>
</dbReference>
<dbReference type="CDD" id="cd23794">
    <property type="entry name" value="UBCc_UBE2F_UBE2M"/>
    <property type="match status" value="1"/>
</dbReference>
<dbReference type="PROSITE" id="PS00183">
    <property type="entry name" value="UBC_1"/>
    <property type="match status" value="1"/>
</dbReference>
<organism evidence="10">
    <name type="scientific">Noctiluca scintillans</name>
    <name type="common">Sea sparkle</name>
    <name type="synonym">Red tide dinoflagellate</name>
    <dbReference type="NCBI Taxonomy" id="2966"/>
    <lineage>
        <taxon>Eukaryota</taxon>
        <taxon>Sar</taxon>
        <taxon>Alveolata</taxon>
        <taxon>Dinophyceae</taxon>
        <taxon>Noctilucales</taxon>
        <taxon>Noctilucaceae</taxon>
        <taxon>Noctiluca</taxon>
    </lineage>
</organism>
<evidence type="ECO:0000256" key="1">
    <source>
        <dbReference type="ARBA" id="ARBA00005032"/>
    </source>
</evidence>
<dbReference type="Pfam" id="PF00179">
    <property type="entry name" value="UQ_con"/>
    <property type="match status" value="1"/>
</dbReference>
<dbReference type="InterPro" id="IPR023313">
    <property type="entry name" value="UBQ-conjugating_AS"/>
</dbReference>
<dbReference type="GO" id="GO:0019788">
    <property type="term" value="F:NEDD8 transferase activity"/>
    <property type="evidence" value="ECO:0007669"/>
    <property type="project" value="UniProtKB-ARBA"/>
</dbReference>
<keyword evidence="2" id="KW-0808">Transferase</keyword>
<name>A7WQ27_NOCSC</name>
<accession>A7WQ27</accession>
<keyword evidence="3 7" id="KW-0547">Nucleotide-binding</keyword>
<dbReference type="InterPro" id="IPR000608">
    <property type="entry name" value="UBC"/>
</dbReference>
<dbReference type="EMBL" id="EF134213">
    <property type="protein sequence ID" value="ABV22327.1"/>
    <property type="molecule type" value="mRNA"/>
</dbReference>
<dbReference type="EMBL" id="EF134214">
    <property type="protein sequence ID" value="ABV22328.1"/>
    <property type="molecule type" value="mRNA"/>
</dbReference>
<feature type="active site" description="Glycyl thioester intermediate" evidence="6">
    <location>
        <position position="112"/>
    </location>
</feature>
<dbReference type="PROSITE" id="PS50127">
    <property type="entry name" value="UBC_2"/>
    <property type="match status" value="1"/>
</dbReference>
<evidence type="ECO:0000259" key="9">
    <source>
        <dbReference type="PROSITE" id="PS50127"/>
    </source>
</evidence>
<evidence type="ECO:0000256" key="3">
    <source>
        <dbReference type="ARBA" id="ARBA00022741"/>
    </source>
</evidence>
<evidence type="ECO:0000256" key="2">
    <source>
        <dbReference type="ARBA" id="ARBA00022679"/>
    </source>
</evidence>
<dbReference type="InterPro" id="IPR050113">
    <property type="entry name" value="Ub_conjugating_enzyme"/>
</dbReference>
<keyword evidence="4 7" id="KW-0833">Ubl conjugation pathway</keyword>
<evidence type="ECO:0000313" key="10">
    <source>
        <dbReference type="EMBL" id="ABV22326.1"/>
    </source>
</evidence>
<reference evidence="10" key="1">
    <citation type="journal article" date="2007" name="Proc. Natl. Acad. Sci. U.S.A.">
        <title>Spliced leader RNA trans-splicing in dinoflagellates.</title>
        <authorList>
            <person name="Zhang H."/>
            <person name="Hou Y."/>
            <person name="Miranda L."/>
            <person name="Campbell D.A."/>
            <person name="Sturm N.R."/>
            <person name="Gaasterland T."/>
            <person name="Lin S."/>
        </authorList>
    </citation>
    <scope>NUCLEOTIDE SEQUENCE</scope>
    <source>
        <strain evidence="10">Nsc-cDNA3-1</strain>
        <strain evidence="11">Nsc-cDNA3-2</strain>
        <strain evidence="12">Nsc-cDNA3-3</strain>
    </source>
</reference>
<dbReference type="AlphaFoldDB" id="A7WQ27"/>
<evidence type="ECO:0000313" key="12">
    <source>
        <dbReference type="EMBL" id="ABV22328.1"/>
    </source>
</evidence>
<dbReference type="PANTHER" id="PTHR24067">
    <property type="entry name" value="UBIQUITIN-CONJUGATING ENZYME E2"/>
    <property type="match status" value="1"/>
</dbReference>
<evidence type="ECO:0000256" key="5">
    <source>
        <dbReference type="ARBA" id="ARBA00022840"/>
    </source>
</evidence>
<dbReference type="EMBL" id="EF134212">
    <property type="protein sequence ID" value="ABV22326.1"/>
    <property type="molecule type" value="mRNA"/>
</dbReference>
<keyword evidence="5 7" id="KW-0067">ATP-binding</keyword>
<evidence type="ECO:0000256" key="8">
    <source>
        <dbReference type="SAM" id="MobiDB-lite"/>
    </source>
</evidence>
<dbReference type="InterPro" id="IPR016135">
    <property type="entry name" value="UBQ-conjugating_enzyme/RWD"/>
</dbReference>
<proteinExistence type="evidence at transcript level"/>
<dbReference type="SMART" id="SM00212">
    <property type="entry name" value="UBCc"/>
    <property type="match status" value="1"/>
</dbReference>
<feature type="domain" description="UBC core" evidence="9">
    <location>
        <begin position="30"/>
        <end position="174"/>
    </location>
</feature>
<sequence>MIKIFGVGRGKRAEEDGAGGEAAPVKKRQPGEIRMQKELDEMELPDQVRIDFPDKNSLMHFHITISPDEGLWKGASYTFEFKVAPLYPHEAPKVKCETKIYHPNIDLQGNVCLNILREDWKPVLSISSVVYGLLYLFLEPNPGDPLNHEAAEVLRNSRVEFGRLVGRSLRGGSVAGHVFPRLL</sequence>